<protein>
    <recommendedName>
        <fullName evidence="1">Copper amine oxidase-like N-terminal domain-containing protein</fullName>
    </recommendedName>
</protein>
<reference evidence="2 3" key="1">
    <citation type="submission" date="2021-03" db="EMBL/GenBank/DDBJ databases">
        <title>Genomic Encyclopedia of Type Strains, Phase IV (KMG-IV): sequencing the most valuable type-strain genomes for metagenomic binning, comparative biology and taxonomic classification.</title>
        <authorList>
            <person name="Goeker M."/>
        </authorList>
    </citation>
    <scope>NUCLEOTIDE SEQUENCE [LARGE SCALE GENOMIC DNA]</scope>
    <source>
        <strain evidence="2 3">DSM 27512</strain>
    </source>
</reference>
<dbReference type="Pfam" id="PF07833">
    <property type="entry name" value="Cu_amine_oxidN1"/>
    <property type="match status" value="1"/>
</dbReference>
<dbReference type="RefSeq" id="WP_209660929.1">
    <property type="nucleotide sequence ID" value="NZ_JAGGLI010000017.1"/>
</dbReference>
<keyword evidence="3" id="KW-1185">Reference proteome</keyword>
<dbReference type="InterPro" id="IPR036582">
    <property type="entry name" value="Mao_N_sf"/>
</dbReference>
<dbReference type="EMBL" id="JAGGLI010000017">
    <property type="protein sequence ID" value="MBP2027867.1"/>
    <property type="molecule type" value="Genomic_DNA"/>
</dbReference>
<name>A0ABS4KJA2_9FIRM</name>
<evidence type="ECO:0000313" key="3">
    <source>
        <dbReference type="Proteomes" id="UP001314903"/>
    </source>
</evidence>
<dbReference type="InterPro" id="IPR012854">
    <property type="entry name" value="Cu_amine_oxidase-like_N"/>
</dbReference>
<dbReference type="SUPFAM" id="SSF55383">
    <property type="entry name" value="Copper amine oxidase, domain N"/>
    <property type="match status" value="1"/>
</dbReference>
<evidence type="ECO:0000259" key="1">
    <source>
        <dbReference type="Pfam" id="PF07833"/>
    </source>
</evidence>
<proteinExistence type="predicted"/>
<evidence type="ECO:0000313" key="2">
    <source>
        <dbReference type="EMBL" id="MBP2027867.1"/>
    </source>
</evidence>
<accession>A0ABS4KJA2</accession>
<dbReference type="Proteomes" id="UP001314903">
    <property type="component" value="Unassembled WGS sequence"/>
</dbReference>
<organism evidence="2 3">
    <name type="scientific">Acetoanaerobium pronyense</name>
    <dbReference type="NCBI Taxonomy" id="1482736"/>
    <lineage>
        <taxon>Bacteria</taxon>
        <taxon>Bacillati</taxon>
        <taxon>Bacillota</taxon>
        <taxon>Clostridia</taxon>
        <taxon>Peptostreptococcales</taxon>
        <taxon>Filifactoraceae</taxon>
        <taxon>Acetoanaerobium</taxon>
    </lineage>
</organism>
<comment type="caution">
    <text evidence="2">The sequence shown here is derived from an EMBL/GenBank/DDBJ whole genome shotgun (WGS) entry which is preliminary data.</text>
</comment>
<dbReference type="Gene3D" id="3.30.457.10">
    <property type="entry name" value="Copper amine oxidase-like, N-terminal domain"/>
    <property type="match status" value="1"/>
</dbReference>
<gene>
    <name evidence="2" type="ORF">J2Z35_001665</name>
</gene>
<feature type="domain" description="Copper amine oxidase-like N-terminal" evidence="1">
    <location>
        <begin position="53"/>
        <end position="157"/>
    </location>
</feature>
<sequence>MKKSILSLLKSSLIFIVVFLAGTIAANASSISRNEIVFDNINYERSSSIRVFIDARQIYFDSNPQIINGRVLVPMNSIFSEFGLSVSWDNDTKTAIGENREYQIQFTIGESIAIINGQEQSLDVPARIINGRTMIPLRFLSENMGYNVVWIQESNIILLSRSDIVEWRYEGYERIAPYKEYEVKYINGTKTSETRYTGTNYDVKFYNLYSADGRIVPNVPEFDVSRYGTGWYFESPYANKTYWIEMGSLGFAQGKNQFYDFQSINPISENTIRESADVGNYIKVKIESHYFDLNAWRVINNFSDSIVMQAQTQEFLDGKVIPSRDTMFKVTVNDRFVSIIAFNELTGPILSPRNNSIYTVFERNPRTVFSWDENTWNRLKGKTPWTGMSKDMLLVQKLRRPEKSSSIQGRFSLLDLWVYEEEYVDSVFYFEDSILISIW</sequence>